<reference evidence="1" key="2">
    <citation type="journal article" date="2022" name="New Phytol.">
        <title>Evolutionary transition to the ectomycorrhizal habit in the genomes of a hyperdiverse lineage of mushroom-forming fungi.</title>
        <authorList>
            <person name="Looney B."/>
            <person name="Miyauchi S."/>
            <person name="Morin E."/>
            <person name="Drula E."/>
            <person name="Courty P.E."/>
            <person name="Kohler A."/>
            <person name="Kuo A."/>
            <person name="LaButti K."/>
            <person name="Pangilinan J."/>
            <person name="Lipzen A."/>
            <person name="Riley R."/>
            <person name="Andreopoulos W."/>
            <person name="He G."/>
            <person name="Johnson J."/>
            <person name="Nolan M."/>
            <person name="Tritt A."/>
            <person name="Barry K.W."/>
            <person name="Grigoriev I.V."/>
            <person name="Nagy L.G."/>
            <person name="Hibbett D."/>
            <person name="Henrissat B."/>
            <person name="Matheny P.B."/>
            <person name="Labbe J."/>
            <person name="Martin F.M."/>
        </authorList>
    </citation>
    <scope>NUCLEOTIDE SEQUENCE</scope>
    <source>
        <strain evidence="1">HHB10654</strain>
    </source>
</reference>
<evidence type="ECO:0000313" key="1">
    <source>
        <dbReference type="EMBL" id="KAI0064125.1"/>
    </source>
</evidence>
<keyword evidence="2" id="KW-1185">Reference proteome</keyword>
<accession>A0ACB8T841</accession>
<sequence length="567" mass="61642">MASGSGAGSSFTIKYSNMSDMTDSQLRQTISQLSHAASGAQYQGFAAPTPQRTATYQKNLQNWSTTSTPPSRAGSRRSRPARGSNLAPATPTPIAPAPAPAPVQHASALAYQPPPPLPSAHATQTTSDKRQNPPRAPLTTTSQALQSTYASRLRTGATLLMQPILSGSVAAAVSTTAARPRRGGIVSYADPGSGDDIPDAGEVDSDGSDFVASGGTRTAVRAARNNSRMGGMAVFTSGAGGAPGTPTPQQRDRERDRVGDTGKTELDQSYLGLVPPSRFIVSKPVALTKHVDYPQDSLEDQAQRPTSLVPIRVEFETDTHRIRDCFVWNLHEKLVTPEQFARTFIADLDLPEIPWVETVTNQIRAQLEDQEGVGAMELAVDATEERNDEIPECRVVLSIDVQVDNHHLLDHIEWDLRSSLTPEAFTQQLCLDLGLSGEAAPLIAHAVHEELMKHKKDAIEWGVIGGVADAPATETVPSAPRDKSGLGLLKDKTGLGLGWGRAPKQGRGPRVLRSVWRDWAEAEEFKTRWEVLSQEEVEKREIERERASRRLRRETSKFQSSARTRRR</sequence>
<evidence type="ECO:0000313" key="2">
    <source>
        <dbReference type="Proteomes" id="UP000814140"/>
    </source>
</evidence>
<dbReference type="Proteomes" id="UP000814140">
    <property type="component" value="Unassembled WGS sequence"/>
</dbReference>
<name>A0ACB8T841_9AGAM</name>
<comment type="caution">
    <text evidence="1">The sequence shown here is derived from an EMBL/GenBank/DDBJ whole genome shotgun (WGS) entry which is preliminary data.</text>
</comment>
<gene>
    <name evidence="1" type="ORF">BV25DRAFT_1882832</name>
</gene>
<protein>
    <submittedName>
        <fullName evidence="1">SNF5-domain-containing protein</fullName>
    </submittedName>
</protein>
<reference evidence="1" key="1">
    <citation type="submission" date="2021-03" db="EMBL/GenBank/DDBJ databases">
        <authorList>
            <consortium name="DOE Joint Genome Institute"/>
            <person name="Ahrendt S."/>
            <person name="Looney B.P."/>
            <person name="Miyauchi S."/>
            <person name="Morin E."/>
            <person name="Drula E."/>
            <person name="Courty P.E."/>
            <person name="Chicoki N."/>
            <person name="Fauchery L."/>
            <person name="Kohler A."/>
            <person name="Kuo A."/>
            <person name="Labutti K."/>
            <person name="Pangilinan J."/>
            <person name="Lipzen A."/>
            <person name="Riley R."/>
            <person name="Andreopoulos W."/>
            <person name="He G."/>
            <person name="Johnson J."/>
            <person name="Barry K.W."/>
            <person name="Grigoriev I.V."/>
            <person name="Nagy L."/>
            <person name="Hibbett D."/>
            <person name="Henrissat B."/>
            <person name="Matheny P.B."/>
            <person name="Labbe J."/>
            <person name="Martin F."/>
        </authorList>
    </citation>
    <scope>NUCLEOTIDE SEQUENCE</scope>
    <source>
        <strain evidence="1">HHB10654</strain>
    </source>
</reference>
<organism evidence="1 2">
    <name type="scientific">Artomyces pyxidatus</name>
    <dbReference type="NCBI Taxonomy" id="48021"/>
    <lineage>
        <taxon>Eukaryota</taxon>
        <taxon>Fungi</taxon>
        <taxon>Dikarya</taxon>
        <taxon>Basidiomycota</taxon>
        <taxon>Agaricomycotina</taxon>
        <taxon>Agaricomycetes</taxon>
        <taxon>Russulales</taxon>
        <taxon>Auriscalpiaceae</taxon>
        <taxon>Artomyces</taxon>
    </lineage>
</organism>
<dbReference type="EMBL" id="MU277200">
    <property type="protein sequence ID" value="KAI0064125.1"/>
    <property type="molecule type" value="Genomic_DNA"/>
</dbReference>
<proteinExistence type="predicted"/>